<dbReference type="Proteomes" id="UP000476411">
    <property type="component" value="Chromosome"/>
</dbReference>
<dbReference type="InterPro" id="IPR051531">
    <property type="entry name" value="N-acetyltransferase"/>
</dbReference>
<protein>
    <submittedName>
        <fullName evidence="2">GNAT family N-acetyltransferase</fullName>
    </submittedName>
</protein>
<dbReference type="EMBL" id="CP048113">
    <property type="protein sequence ID" value="QHS63906.1"/>
    <property type="molecule type" value="Genomic_DNA"/>
</dbReference>
<dbReference type="GO" id="GO:0008999">
    <property type="term" value="F:protein-N-terminal-alanine acetyltransferase activity"/>
    <property type="evidence" value="ECO:0007669"/>
    <property type="project" value="TreeGrafter"/>
</dbReference>
<dbReference type="PANTHER" id="PTHR43792">
    <property type="entry name" value="GNAT FAMILY, PUTATIVE (AFU_ORTHOLOGUE AFUA_3G00765)-RELATED-RELATED"/>
    <property type="match status" value="1"/>
</dbReference>
<dbReference type="PANTHER" id="PTHR43792:SF9">
    <property type="entry name" value="RIBOSOMAL-PROTEIN-ALANINE ACETYLTRANSFERASE"/>
    <property type="match status" value="1"/>
</dbReference>
<accession>A0A6B9ZPK3</accession>
<dbReference type="Pfam" id="PF13302">
    <property type="entry name" value="Acetyltransf_3"/>
    <property type="match status" value="1"/>
</dbReference>
<evidence type="ECO:0000313" key="3">
    <source>
        <dbReference type="Proteomes" id="UP000476411"/>
    </source>
</evidence>
<proteinExistence type="predicted"/>
<gene>
    <name evidence="2" type="ORF">GWR21_01410</name>
</gene>
<dbReference type="GO" id="GO:0005737">
    <property type="term" value="C:cytoplasm"/>
    <property type="evidence" value="ECO:0007669"/>
    <property type="project" value="TreeGrafter"/>
</dbReference>
<evidence type="ECO:0000259" key="1">
    <source>
        <dbReference type="PROSITE" id="PS51186"/>
    </source>
</evidence>
<dbReference type="InterPro" id="IPR016181">
    <property type="entry name" value="Acyl_CoA_acyltransferase"/>
</dbReference>
<dbReference type="AlphaFoldDB" id="A0A6B9ZPK3"/>
<dbReference type="PROSITE" id="PS51186">
    <property type="entry name" value="GNAT"/>
    <property type="match status" value="1"/>
</dbReference>
<dbReference type="InterPro" id="IPR000182">
    <property type="entry name" value="GNAT_dom"/>
</dbReference>
<sequence>MFSRFPTIRTPHLELVQITDAHAEDLYKLFGDQNVTRYYNLVPLACPDDSLPLIHHFRKRFEAGAAIRWGIRLNESDRIIGTVGFNNFTPKHRANIGYDLQYAYWNRGIATEALHAIISYGFHALNINRIEAEVMEGNEPSMHLMHKLGFKQEGVLRQWMYWNEQHYDMVMYSLLKAERNE</sequence>
<keyword evidence="2" id="KW-0808">Transferase</keyword>
<feature type="domain" description="N-acetyltransferase" evidence="1">
    <location>
        <begin position="13"/>
        <end position="174"/>
    </location>
</feature>
<evidence type="ECO:0000313" key="2">
    <source>
        <dbReference type="EMBL" id="QHS63906.1"/>
    </source>
</evidence>
<dbReference type="SUPFAM" id="SSF55729">
    <property type="entry name" value="Acyl-CoA N-acyltransferases (Nat)"/>
    <property type="match status" value="1"/>
</dbReference>
<dbReference type="KEGG" id="chih:GWR21_01410"/>
<keyword evidence="3" id="KW-1185">Reference proteome</keyword>
<reference evidence="2 3" key="1">
    <citation type="submission" date="2020-01" db="EMBL/GenBank/DDBJ databases">
        <title>Complete genome sequence of Chitinophaga sp. H33E-04 isolated from quinoa roots.</title>
        <authorList>
            <person name="Weon H.-Y."/>
            <person name="Lee S.A."/>
        </authorList>
    </citation>
    <scope>NUCLEOTIDE SEQUENCE [LARGE SCALE GENOMIC DNA]</scope>
    <source>
        <strain evidence="2 3">H33E-04</strain>
    </source>
</reference>
<dbReference type="Gene3D" id="3.40.630.30">
    <property type="match status" value="1"/>
</dbReference>
<name>A0A6B9ZPK3_9BACT</name>
<organism evidence="2 3">
    <name type="scientific">Chitinophaga agri</name>
    <dbReference type="NCBI Taxonomy" id="2703787"/>
    <lineage>
        <taxon>Bacteria</taxon>
        <taxon>Pseudomonadati</taxon>
        <taxon>Bacteroidota</taxon>
        <taxon>Chitinophagia</taxon>
        <taxon>Chitinophagales</taxon>
        <taxon>Chitinophagaceae</taxon>
        <taxon>Chitinophaga</taxon>
    </lineage>
</organism>